<feature type="compositionally biased region" description="Low complexity" evidence="1">
    <location>
        <begin position="254"/>
        <end position="265"/>
    </location>
</feature>
<evidence type="ECO:0000313" key="4">
    <source>
        <dbReference type="Proteomes" id="UP000800035"/>
    </source>
</evidence>
<gene>
    <name evidence="3" type="ORF">CC80DRAFT_201035</name>
</gene>
<protein>
    <submittedName>
        <fullName evidence="3">Uncharacterized protein</fullName>
    </submittedName>
</protein>
<accession>A0A6A5U9X0</accession>
<dbReference type="Proteomes" id="UP000800035">
    <property type="component" value="Unassembled WGS sequence"/>
</dbReference>
<evidence type="ECO:0000256" key="1">
    <source>
        <dbReference type="SAM" id="MobiDB-lite"/>
    </source>
</evidence>
<reference evidence="3" key="1">
    <citation type="journal article" date="2020" name="Stud. Mycol.">
        <title>101 Dothideomycetes genomes: a test case for predicting lifestyles and emergence of pathogens.</title>
        <authorList>
            <person name="Haridas S."/>
            <person name="Albert R."/>
            <person name="Binder M."/>
            <person name="Bloem J."/>
            <person name="Labutti K."/>
            <person name="Salamov A."/>
            <person name="Andreopoulos B."/>
            <person name="Baker S."/>
            <person name="Barry K."/>
            <person name="Bills G."/>
            <person name="Bluhm B."/>
            <person name="Cannon C."/>
            <person name="Castanera R."/>
            <person name="Culley D."/>
            <person name="Daum C."/>
            <person name="Ezra D."/>
            <person name="Gonzalez J."/>
            <person name="Henrissat B."/>
            <person name="Kuo A."/>
            <person name="Liang C."/>
            <person name="Lipzen A."/>
            <person name="Lutzoni F."/>
            <person name="Magnuson J."/>
            <person name="Mondo S."/>
            <person name="Nolan M."/>
            <person name="Ohm R."/>
            <person name="Pangilinan J."/>
            <person name="Park H.-J."/>
            <person name="Ramirez L."/>
            <person name="Alfaro M."/>
            <person name="Sun H."/>
            <person name="Tritt A."/>
            <person name="Yoshinaga Y."/>
            <person name="Zwiers L.-H."/>
            <person name="Turgeon B."/>
            <person name="Goodwin S."/>
            <person name="Spatafora J."/>
            <person name="Crous P."/>
            <person name="Grigoriev I."/>
        </authorList>
    </citation>
    <scope>NUCLEOTIDE SEQUENCE</scope>
    <source>
        <strain evidence="3">CBS 675.92</strain>
    </source>
</reference>
<keyword evidence="4" id="KW-1185">Reference proteome</keyword>
<evidence type="ECO:0000313" key="3">
    <source>
        <dbReference type="EMBL" id="KAF1961973.1"/>
    </source>
</evidence>
<organism evidence="3 4">
    <name type="scientific">Byssothecium circinans</name>
    <dbReference type="NCBI Taxonomy" id="147558"/>
    <lineage>
        <taxon>Eukaryota</taxon>
        <taxon>Fungi</taxon>
        <taxon>Dikarya</taxon>
        <taxon>Ascomycota</taxon>
        <taxon>Pezizomycotina</taxon>
        <taxon>Dothideomycetes</taxon>
        <taxon>Pleosporomycetidae</taxon>
        <taxon>Pleosporales</taxon>
        <taxon>Massarineae</taxon>
        <taxon>Massarinaceae</taxon>
        <taxon>Byssothecium</taxon>
    </lineage>
</organism>
<evidence type="ECO:0000256" key="2">
    <source>
        <dbReference type="SAM" id="SignalP"/>
    </source>
</evidence>
<feature type="region of interest" description="Disordered" evidence="1">
    <location>
        <begin position="179"/>
        <end position="265"/>
    </location>
</feature>
<proteinExistence type="predicted"/>
<name>A0A6A5U9X0_9PLEO</name>
<feature type="chain" id="PRO_5025411162" evidence="2">
    <location>
        <begin position="20"/>
        <end position="265"/>
    </location>
</feature>
<feature type="compositionally biased region" description="Polar residues" evidence="1">
    <location>
        <begin position="211"/>
        <end position="250"/>
    </location>
</feature>
<keyword evidence="2" id="KW-0732">Signal</keyword>
<feature type="signal peptide" evidence="2">
    <location>
        <begin position="1"/>
        <end position="19"/>
    </location>
</feature>
<sequence>MKFHFSLLLLLVVRAFAAAVAPSSNAVVETRITTVVVPAGRTLSEDVDSVDYVRAWRDTGDLLEETVCNEPTPIITPRVSYTQQPNNPRNENGFVPRDATKSTSFLGVDPVTSTKNPQPTSSLSIAGCFASPCHDLFSKIQEGFDKVTGGKTMKDPNDVNMDYDWYEYFCTDDGKTMDSLTHHPQPKARYTSPSAHVPPASPPRGNEHPSAPSSTTCNSSAPPQKTTARSPRSTNSSAQTTAAFSPSSLAQHPRSISRIWASSRI</sequence>
<dbReference type="EMBL" id="ML976980">
    <property type="protein sequence ID" value="KAF1961973.1"/>
    <property type="molecule type" value="Genomic_DNA"/>
</dbReference>
<dbReference type="AlphaFoldDB" id="A0A6A5U9X0"/>